<protein>
    <submittedName>
        <fullName evidence="2">DUF4214 domain-containing protein</fullName>
    </submittedName>
</protein>
<reference evidence="3" key="1">
    <citation type="journal article" date="2019" name="Int. J. Syst. Evol. Microbiol.">
        <title>The Global Catalogue of Microorganisms (GCM) 10K type strain sequencing project: providing services to taxonomists for standard genome sequencing and annotation.</title>
        <authorList>
            <consortium name="The Broad Institute Genomics Platform"/>
            <consortium name="The Broad Institute Genome Sequencing Center for Infectious Disease"/>
            <person name="Wu L."/>
            <person name="Ma J."/>
        </authorList>
    </citation>
    <scope>NUCLEOTIDE SEQUENCE [LARGE SCALE GENOMIC DNA]</scope>
    <source>
        <strain evidence="3">CCUG 48316</strain>
    </source>
</reference>
<gene>
    <name evidence="2" type="ORF">ACFQE0_20740</name>
</gene>
<comment type="caution">
    <text evidence="2">The sequence shown here is derived from an EMBL/GenBank/DDBJ whole genome shotgun (WGS) entry which is preliminary data.</text>
</comment>
<sequence>MEFVNNLYNFYLGRNADPDGLDHYLAQLERRNRKKVMAAFVRSAEARAVGTLWYEVEWLITRLHRDRWPWKWASRRKRLHHVEYEAILSNAYRPFRLAAGLETGAQLPGFTPSQDTFSANAATGGPAGLELLAESDLGANSARILRRMRALARHQA</sequence>
<keyword evidence="3" id="KW-1185">Reference proteome</keyword>
<organism evidence="2 3">
    <name type="scientific">Methylobacterium komagatae</name>
    <dbReference type="NCBI Taxonomy" id="374425"/>
    <lineage>
        <taxon>Bacteria</taxon>
        <taxon>Pseudomonadati</taxon>
        <taxon>Pseudomonadota</taxon>
        <taxon>Alphaproteobacteria</taxon>
        <taxon>Hyphomicrobiales</taxon>
        <taxon>Methylobacteriaceae</taxon>
        <taxon>Methylobacterium</taxon>
    </lineage>
</organism>
<dbReference type="Pfam" id="PF13946">
    <property type="entry name" value="DUF4214"/>
    <property type="match status" value="1"/>
</dbReference>
<evidence type="ECO:0000313" key="2">
    <source>
        <dbReference type="EMBL" id="MFC6791809.1"/>
    </source>
</evidence>
<dbReference type="InterPro" id="IPR025282">
    <property type="entry name" value="DUF4214"/>
</dbReference>
<name>A0ABW2BPN4_9HYPH</name>
<dbReference type="EMBL" id="JBHSWN010000001">
    <property type="protein sequence ID" value="MFC6791809.1"/>
    <property type="molecule type" value="Genomic_DNA"/>
</dbReference>
<accession>A0ABW2BPN4</accession>
<evidence type="ECO:0000259" key="1">
    <source>
        <dbReference type="Pfam" id="PF13946"/>
    </source>
</evidence>
<dbReference type="RefSeq" id="WP_378973017.1">
    <property type="nucleotide sequence ID" value="NZ_JBHSWN010000001.1"/>
</dbReference>
<proteinExistence type="predicted"/>
<feature type="domain" description="DUF4214" evidence="1">
    <location>
        <begin position="2"/>
        <end position="47"/>
    </location>
</feature>
<dbReference type="Proteomes" id="UP001596292">
    <property type="component" value="Unassembled WGS sequence"/>
</dbReference>
<evidence type="ECO:0000313" key="3">
    <source>
        <dbReference type="Proteomes" id="UP001596292"/>
    </source>
</evidence>